<evidence type="ECO:0000256" key="2">
    <source>
        <dbReference type="ARBA" id="ARBA00022576"/>
    </source>
</evidence>
<comment type="similarity">
    <text evidence="5">Belongs to the class-I pyridoxal-phosphate-dependent aminotransferase family.</text>
</comment>
<dbReference type="GO" id="GO:0030170">
    <property type="term" value="F:pyridoxal phosphate binding"/>
    <property type="evidence" value="ECO:0007669"/>
    <property type="project" value="InterPro"/>
</dbReference>
<keyword evidence="4" id="KW-0663">Pyridoxal phosphate</keyword>
<keyword evidence="3 5" id="KW-0808">Transferase</keyword>
<reference evidence="7" key="1">
    <citation type="journal article" date="2014" name="Int. J. Syst. Evol. Microbiol.">
        <title>Complete genome sequence of Corynebacterium casei LMG S-19264T (=DSM 44701T), isolated from a smear-ripened cheese.</title>
        <authorList>
            <consortium name="US DOE Joint Genome Institute (JGI-PGF)"/>
            <person name="Walter F."/>
            <person name="Albersmeier A."/>
            <person name="Kalinowski J."/>
            <person name="Ruckert C."/>
        </authorList>
    </citation>
    <scope>NUCLEOTIDE SEQUENCE</scope>
    <source>
        <strain evidence="7">JCM 3313</strain>
    </source>
</reference>
<dbReference type="SUPFAM" id="SSF53383">
    <property type="entry name" value="PLP-dependent transferases"/>
    <property type="match status" value="1"/>
</dbReference>
<evidence type="ECO:0000256" key="5">
    <source>
        <dbReference type="RuleBase" id="RU000481"/>
    </source>
</evidence>
<dbReference type="Gene3D" id="3.90.1150.10">
    <property type="entry name" value="Aspartate Aminotransferase, domain 1"/>
    <property type="match status" value="1"/>
</dbReference>
<organism evidence="7 8">
    <name type="scientific">Saccharothrix coeruleofusca</name>
    <dbReference type="NCBI Taxonomy" id="33919"/>
    <lineage>
        <taxon>Bacteria</taxon>
        <taxon>Bacillati</taxon>
        <taxon>Actinomycetota</taxon>
        <taxon>Actinomycetes</taxon>
        <taxon>Pseudonocardiales</taxon>
        <taxon>Pseudonocardiaceae</taxon>
        <taxon>Saccharothrix</taxon>
    </lineage>
</organism>
<comment type="caution">
    <text evidence="7">The sequence shown here is derived from an EMBL/GenBank/DDBJ whole genome shotgun (WGS) entry which is preliminary data.</text>
</comment>
<dbReference type="InterPro" id="IPR004839">
    <property type="entry name" value="Aminotransferase_I/II_large"/>
</dbReference>
<proteinExistence type="inferred from homology"/>
<keyword evidence="8" id="KW-1185">Reference proteome</keyword>
<evidence type="ECO:0000313" key="7">
    <source>
        <dbReference type="EMBL" id="GGP76009.1"/>
    </source>
</evidence>
<dbReference type="Pfam" id="PF00155">
    <property type="entry name" value="Aminotran_1_2"/>
    <property type="match status" value="1"/>
</dbReference>
<dbReference type="GO" id="GO:0005737">
    <property type="term" value="C:cytoplasm"/>
    <property type="evidence" value="ECO:0007669"/>
    <property type="project" value="TreeGrafter"/>
</dbReference>
<dbReference type="PROSITE" id="PS00105">
    <property type="entry name" value="AA_TRANSFER_CLASS_1"/>
    <property type="match status" value="1"/>
</dbReference>
<evidence type="ECO:0000256" key="4">
    <source>
        <dbReference type="ARBA" id="ARBA00022898"/>
    </source>
</evidence>
<protein>
    <recommendedName>
        <fullName evidence="5">Aminotransferase</fullName>
        <ecNumber evidence="5">2.6.1.-</ecNumber>
    </recommendedName>
</protein>
<dbReference type="GO" id="GO:0016212">
    <property type="term" value="F:kynurenine-oxoglutarate transaminase activity"/>
    <property type="evidence" value="ECO:0007669"/>
    <property type="project" value="TreeGrafter"/>
</dbReference>
<dbReference type="EMBL" id="BMRG01000016">
    <property type="protein sequence ID" value="GGP76009.1"/>
    <property type="molecule type" value="Genomic_DNA"/>
</dbReference>
<sequence length="398" mass="43012">MTTEVRAAPGAGRVRMDGVAGHTAQRARGLRDSELAKLLRSSRSDVVNLAVGTPQFPETPGTAVGAAITALKTGRNQYELPLGEQALRERIASSLNSPADPSTEITVTAGATEGLCVALQSLVDPGDEVVVFEPFYENFLGTIALAGGVPRFVPLHEPDWHYDPADLRAAFGPRTRAVLLNSPSNPTGRALRYEELAEIAELCERWNAVAVSDEAYAGLVFGARRHLSAADVPGLRQRSIVVGSLSKSHAISGWRLGYLRAEAERTSILRRIHEVTTNGTAAPLQAAIGSVGLQPDWAARQAEALACLKDTAVALFERFGVGFETIEGGCFAFGRIDALTTEDSTAFCERLLRDFGILLAPGRPFFHNRARGDRYVRIAFNRPPAVWREVEARLFGRI</sequence>
<dbReference type="PANTHER" id="PTHR43807">
    <property type="entry name" value="FI04487P"/>
    <property type="match status" value="1"/>
</dbReference>
<evidence type="ECO:0000259" key="6">
    <source>
        <dbReference type="Pfam" id="PF00155"/>
    </source>
</evidence>
<dbReference type="Proteomes" id="UP000639606">
    <property type="component" value="Unassembled WGS sequence"/>
</dbReference>
<comment type="cofactor">
    <cofactor evidence="1 5">
        <name>pyridoxal 5'-phosphate</name>
        <dbReference type="ChEBI" id="CHEBI:597326"/>
    </cofactor>
</comment>
<dbReference type="InterPro" id="IPR051326">
    <property type="entry name" value="Kynurenine-oxoglutarate_AT"/>
</dbReference>
<dbReference type="CDD" id="cd00609">
    <property type="entry name" value="AAT_like"/>
    <property type="match status" value="1"/>
</dbReference>
<name>A0A918AS17_9PSEU</name>
<feature type="domain" description="Aminotransferase class I/classII large" evidence="6">
    <location>
        <begin position="45"/>
        <end position="386"/>
    </location>
</feature>
<dbReference type="InterPro" id="IPR015421">
    <property type="entry name" value="PyrdxlP-dep_Trfase_major"/>
</dbReference>
<gene>
    <name evidence="7" type="ORF">GCM10010185_57030</name>
</gene>
<accession>A0A918AS17</accession>
<evidence type="ECO:0000313" key="8">
    <source>
        <dbReference type="Proteomes" id="UP000639606"/>
    </source>
</evidence>
<evidence type="ECO:0000256" key="3">
    <source>
        <dbReference type="ARBA" id="ARBA00022679"/>
    </source>
</evidence>
<dbReference type="EC" id="2.6.1.-" evidence="5"/>
<keyword evidence="2 5" id="KW-0032">Aminotransferase</keyword>
<dbReference type="AlphaFoldDB" id="A0A918AS17"/>
<dbReference type="InterPro" id="IPR004838">
    <property type="entry name" value="NHTrfase_class1_PyrdxlP-BS"/>
</dbReference>
<evidence type="ECO:0000256" key="1">
    <source>
        <dbReference type="ARBA" id="ARBA00001933"/>
    </source>
</evidence>
<dbReference type="RefSeq" id="WP_229796166.1">
    <property type="nucleotide sequence ID" value="NZ_BMRG01000016.1"/>
</dbReference>
<dbReference type="Gene3D" id="3.40.640.10">
    <property type="entry name" value="Type I PLP-dependent aspartate aminotransferase-like (Major domain)"/>
    <property type="match status" value="1"/>
</dbReference>
<dbReference type="PANTHER" id="PTHR43807:SF20">
    <property type="entry name" value="FI04487P"/>
    <property type="match status" value="1"/>
</dbReference>
<dbReference type="InterPro" id="IPR015422">
    <property type="entry name" value="PyrdxlP-dep_Trfase_small"/>
</dbReference>
<reference evidence="7" key="2">
    <citation type="submission" date="2020-09" db="EMBL/GenBank/DDBJ databases">
        <authorList>
            <person name="Sun Q."/>
            <person name="Ohkuma M."/>
        </authorList>
    </citation>
    <scope>NUCLEOTIDE SEQUENCE</scope>
    <source>
        <strain evidence="7">JCM 3313</strain>
    </source>
</reference>
<dbReference type="InterPro" id="IPR015424">
    <property type="entry name" value="PyrdxlP-dep_Trfase"/>
</dbReference>